<sequence length="123" mass="13330">MKVKALVSFSGARLGMTLGETREVPDDVAKEFIKIGHVEAVEEKKSTKAAMLDAAKNYAASYTGLTLDDLDEREEVSIAVLTLVSDMWDNRQTTLTGARSVNRLVDSILFMHSVNLLPGSDGG</sequence>
<proteinExistence type="predicted"/>
<dbReference type="NCBIfam" id="TIGR01560">
    <property type="entry name" value="put_DNA_pack"/>
    <property type="match status" value="1"/>
</dbReference>
<accession>A0AAW1HV85</accession>
<dbReference type="Proteomes" id="UP001458880">
    <property type="component" value="Unassembled WGS sequence"/>
</dbReference>
<dbReference type="Gene3D" id="1.10.3230.30">
    <property type="entry name" value="Phage gp6-like head-tail connector protein"/>
    <property type="match status" value="1"/>
</dbReference>
<protein>
    <submittedName>
        <fullName evidence="1">Uncharacterized protein</fullName>
    </submittedName>
</protein>
<evidence type="ECO:0000313" key="2">
    <source>
        <dbReference type="Proteomes" id="UP001458880"/>
    </source>
</evidence>
<comment type="caution">
    <text evidence="1">The sequence shown here is derived from an EMBL/GenBank/DDBJ whole genome shotgun (WGS) entry which is preliminary data.</text>
</comment>
<keyword evidence="2" id="KW-1185">Reference proteome</keyword>
<dbReference type="EMBL" id="JASPKY010000881">
    <property type="protein sequence ID" value="KAK9680587.1"/>
    <property type="molecule type" value="Genomic_DNA"/>
</dbReference>
<evidence type="ECO:0000313" key="1">
    <source>
        <dbReference type="EMBL" id="KAK9680587.1"/>
    </source>
</evidence>
<dbReference type="InterPro" id="IPR006450">
    <property type="entry name" value="Phage_HK97_gp6-like"/>
</dbReference>
<reference evidence="1 2" key="1">
    <citation type="journal article" date="2024" name="BMC Genomics">
        <title>De novo assembly and annotation of Popillia japonica's genome with initial clues to its potential as an invasive pest.</title>
        <authorList>
            <person name="Cucini C."/>
            <person name="Boschi S."/>
            <person name="Funari R."/>
            <person name="Cardaioli E."/>
            <person name="Iannotti N."/>
            <person name="Marturano G."/>
            <person name="Paoli F."/>
            <person name="Bruttini M."/>
            <person name="Carapelli A."/>
            <person name="Frati F."/>
            <person name="Nardi F."/>
        </authorList>
    </citation>
    <scope>NUCLEOTIDE SEQUENCE [LARGE SCALE GENOMIC DNA]</scope>
    <source>
        <strain evidence="1">DMR45628</strain>
    </source>
</reference>
<dbReference type="AlphaFoldDB" id="A0AAW1HV85"/>
<name>A0AAW1HV85_POPJA</name>
<gene>
    <name evidence="1" type="ORF">QE152_g38950</name>
</gene>
<organism evidence="1 2">
    <name type="scientific">Popillia japonica</name>
    <name type="common">Japanese beetle</name>
    <dbReference type="NCBI Taxonomy" id="7064"/>
    <lineage>
        <taxon>Eukaryota</taxon>
        <taxon>Metazoa</taxon>
        <taxon>Ecdysozoa</taxon>
        <taxon>Arthropoda</taxon>
        <taxon>Hexapoda</taxon>
        <taxon>Insecta</taxon>
        <taxon>Pterygota</taxon>
        <taxon>Neoptera</taxon>
        <taxon>Endopterygota</taxon>
        <taxon>Coleoptera</taxon>
        <taxon>Polyphaga</taxon>
        <taxon>Scarabaeiformia</taxon>
        <taxon>Scarabaeidae</taxon>
        <taxon>Rutelinae</taxon>
        <taxon>Popillia</taxon>
    </lineage>
</organism>
<dbReference type="CDD" id="cd08054">
    <property type="entry name" value="gp6"/>
    <property type="match status" value="1"/>
</dbReference>